<dbReference type="Pfam" id="PF22586">
    <property type="entry name" value="ANCHR-like_BBOX"/>
    <property type="match status" value="1"/>
</dbReference>
<evidence type="ECO:0000256" key="1">
    <source>
        <dbReference type="ARBA" id="ARBA00022723"/>
    </source>
</evidence>
<evidence type="ECO:0000259" key="5">
    <source>
        <dbReference type="PROSITE" id="PS50119"/>
    </source>
</evidence>
<reference evidence="6 7" key="1">
    <citation type="journal article" date="2014" name="Nat. Genet.">
        <title>Genome sequence of the hot pepper provides insights into the evolution of pungency in Capsicum species.</title>
        <authorList>
            <person name="Kim S."/>
            <person name="Park M."/>
            <person name="Yeom S.I."/>
            <person name="Kim Y.M."/>
            <person name="Lee J.M."/>
            <person name="Lee H.A."/>
            <person name="Seo E."/>
            <person name="Choi J."/>
            <person name="Cheong K."/>
            <person name="Kim K.T."/>
            <person name="Jung K."/>
            <person name="Lee G.W."/>
            <person name="Oh S.K."/>
            <person name="Bae C."/>
            <person name="Kim S.B."/>
            <person name="Lee H.Y."/>
            <person name="Kim S.Y."/>
            <person name="Kim M.S."/>
            <person name="Kang B.C."/>
            <person name="Jo Y.D."/>
            <person name="Yang H.B."/>
            <person name="Jeong H.J."/>
            <person name="Kang W.H."/>
            <person name="Kwon J.K."/>
            <person name="Shin C."/>
            <person name="Lim J.Y."/>
            <person name="Park J.H."/>
            <person name="Huh J.H."/>
            <person name="Kim J.S."/>
            <person name="Kim B.D."/>
            <person name="Cohen O."/>
            <person name="Paran I."/>
            <person name="Suh M.C."/>
            <person name="Lee S.B."/>
            <person name="Kim Y.K."/>
            <person name="Shin Y."/>
            <person name="Noh S.J."/>
            <person name="Park J."/>
            <person name="Seo Y.S."/>
            <person name="Kwon S.Y."/>
            <person name="Kim H.A."/>
            <person name="Park J.M."/>
            <person name="Kim H.J."/>
            <person name="Choi S.B."/>
            <person name="Bosland P.W."/>
            <person name="Reeves G."/>
            <person name="Jo S.H."/>
            <person name="Lee B.W."/>
            <person name="Cho H.T."/>
            <person name="Choi H.S."/>
            <person name="Lee M.S."/>
            <person name="Yu Y."/>
            <person name="Do Choi Y."/>
            <person name="Park B.S."/>
            <person name="van Deynze A."/>
            <person name="Ashrafi H."/>
            <person name="Hill T."/>
            <person name="Kim W.T."/>
            <person name="Pai H.S."/>
            <person name="Ahn H.K."/>
            <person name="Yeam I."/>
            <person name="Giovannoni J.J."/>
            <person name="Rose J.K."/>
            <person name="Sorensen I."/>
            <person name="Lee S.J."/>
            <person name="Kim R.W."/>
            <person name="Choi I.Y."/>
            <person name="Choi B.S."/>
            <person name="Lim J.S."/>
            <person name="Lee Y.H."/>
            <person name="Choi D."/>
        </authorList>
    </citation>
    <scope>NUCLEOTIDE SEQUENCE [LARGE SCALE GENOMIC DNA]</scope>
    <source>
        <strain evidence="7">cv. CM334</strain>
    </source>
</reference>
<feature type="domain" description="B box-type" evidence="5">
    <location>
        <begin position="1"/>
        <end position="47"/>
    </location>
</feature>
<keyword evidence="3" id="KW-0862">Zinc</keyword>
<gene>
    <name evidence="6" type="ORF">T459_19519</name>
</gene>
<evidence type="ECO:0000256" key="3">
    <source>
        <dbReference type="ARBA" id="ARBA00022833"/>
    </source>
</evidence>
<sequence length="277" mass="30422">MGYTCEFCGEQRSIVYCRSDAACLCLSCDRNVHSANALSQRHSRTLVCERCNSQPAIFRCVEERVSLCQNCDWMAHASSSTGSTHRRQALSCYTGCPSAAELSTIWSFLLEDPSVGDSTCEQGMGSMSITDCRPGDSKHSQVKDKSQDMSSALDEVNDLHNLVKSAPLVGSSMPNLDNDLPNVEPPVGSTNLTWSKVSNSGTKGSNLFDDDPFHDDFNMDEVDLSIENYEELFGVSLDNRDHLFKNEDIDDLFGTKDMSVAESSFQGVNAVEVVHTL</sequence>
<protein>
    <submittedName>
        <fullName evidence="6">Zinc finger protein CONSTANS-LIKE 11</fullName>
    </submittedName>
</protein>
<dbReference type="AlphaFoldDB" id="A0A2G2Z1U4"/>
<dbReference type="InterPro" id="IPR049808">
    <property type="entry name" value="CONSTANS-like_Bbox1"/>
</dbReference>
<dbReference type="PANTHER" id="PTHR31717:SF131">
    <property type="entry name" value="ZINC FINGER PROTEIN CONSTANS-LIKE 9"/>
    <property type="match status" value="1"/>
</dbReference>
<dbReference type="SMART" id="SM00336">
    <property type="entry name" value="BBOX"/>
    <property type="match status" value="2"/>
</dbReference>
<evidence type="ECO:0000313" key="7">
    <source>
        <dbReference type="Proteomes" id="UP000222542"/>
    </source>
</evidence>
<comment type="caution">
    <text evidence="6">The sequence shown here is derived from an EMBL/GenBank/DDBJ whole genome shotgun (WGS) entry which is preliminary data.</text>
</comment>
<dbReference type="Gramene" id="PHT75997">
    <property type="protein sequence ID" value="PHT75997"/>
    <property type="gene ID" value="T459_19519"/>
</dbReference>
<dbReference type="CDD" id="cd19821">
    <property type="entry name" value="Bbox1_BBX-like"/>
    <property type="match status" value="2"/>
</dbReference>
<dbReference type="SMR" id="A0A2G2Z1U4"/>
<proteinExistence type="predicted"/>
<evidence type="ECO:0000256" key="2">
    <source>
        <dbReference type="ARBA" id="ARBA00022771"/>
    </source>
</evidence>
<dbReference type="OMA" id="ESACEQG"/>
<name>A0A2G2Z1U4_CAPAN</name>
<dbReference type="Proteomes" id="UP000222542">
    <property type="component" value="Unassembled WGS sequence"/>
</dbReference>
<evidence type="ECO:0000313" key="6">
    <source>
        <dbReference type="EMBL" id="PHT75997.1"/>
    </source>
</evidence>
<organism evidence="6 7">
    <name type="scientific">Capsicum annuum</name>
    <name type="common">Capsicum pepper</name>
    <dbReference type="NCBI Taxonomy" id="4072"/>
    <lineage>
        <taxon>Eukaryota</taxon>
        <taxon>Viridiplantae</taxon>
        <taxon>Streptophyta</taxon>
        <taxon>Embryophyta</taxon>
        <taxon>Tracheophyta</taxon>
        <taxon>Spermatophyta</taxon>
        <taxon>Magnoliopsida</taxon>
        <taxon>eudicotyledons</taxon>
        <taxon>Gunneridae</taxon>
        <taxon>Pentapetalae</taxon>
        <taxon>asterids</taxon>
        <taxon>lamiids</taxon>
        <taxon>Solanales</taxon>
        <taxon>Solanaceae</taxon>
        <taxon>Solanoideae</taxon>
        <taxon>Capsiceae</taxon>
        <taxon>Capsicum</taxon>
    </lineage>
</organism>
<dbReference type="InterPro" id="IPR000315">
    <property type="entry name" value="Znf_B-box"/>
</dbReference>
<accession>A0A2G2Z1U4</accession>
<dbReference type="GO" id="GO:0008270">
    <property type="term" value="F:zinc ion binding"/>
    <property type="evidence" value="ECO:0007669"/>
    <property type="project" value="UniProtKB-KW"/>
</dbReference>
<keyword evidence="7" id="KW-1185">Reference proteome</keyword>
<feature type="domain" description="B box-type" evidence="5">
    <location>
        <begin position="43"/>
        <end position="90"/>
    </location>
</feature>
<evidence type="ECO:0000256" key="4">
    <source>
        <dbReference type="PROSITE-ProRule" id="PRU00024"/>
    </source>
</evidence>
<dbReference type="EMBL" id="AYRZ02000007">
    <property type="protein sequence ID" value="PHT75997.1"/>
    <property type="molecule type" value="Genomic_DNA"/>
</dbReference>
<keyword evidence="2 4" id="KW-0863">Zinc-finger</keyword>
<dbReference type="PANTHER" id="PTHR31717">
    <property type="entry name" value="ZINC FINGER PROTEIN CONSTANS-LIKE 10"/>
    <property type="match status" value="1"/>
</dbReference>
<reference evidence="6 7" key="2">
    <citation type="journal article" date="2017" name="Genome Biol.">
        <title>New reference genome sequences of hot pepper reveal the massive evolution of plant disease-resistance genes by retroduplication.</title>
        <authorList>
            <person name="Kim S."/>
            <person name="Park J."/>
            <person name="Yeom S.I."/>
            <person name="Kim Y.M."/>
            <person name="Seo E."/>
            <person name="Kim K.T."/>
            <person name="Kim M.S."/>
            <person name="Lee J.M."/>
            <person name="Cheong K."/>
            <person name="Shin H.S."/>
            <person name="Kim S.B."/>
            <person name="Han K."/>
            <person name="Lee J."/>
            <person name="Park M."/>
            <person name="Lee H.A."/>
            <person name="Lee H.Y."/>
            <person name="Lee Y."/>
            <person name="Oh S."/>
            <person name="Lee J.H."/>
            <person name="Choi E."/>
            <person name="Choi E."/>
            <person name="Lee S.E."/>
            <person name="Jeon J."/>
            <person name="Kim H."/>
            <person name="Choi G."/>
            <person name="Song H."/>
            <person name="Lee J."/>
            <person name="Lee S.C."/>
            <person name="Kwon J.K."/>
            <person name="Lee H.Y."/>
            <person name="Koo N."/>
            <person name="Hong Y."/>
            <person name="Kim R.W."/>
            <person name="Kang W.H."/>
            <person name="Huh J.H."/>
            <person name="Kang B.C."/>
            <person name="Yang T.J."/>
            <person name="Lee Y.H."/>
            <person name="Bennetzen J.L."/>
            <person name="Choi D."/>
        </authorList>
    </citation>
    <scope>NUCLEOTIDE SEQUENCE [LARGE SCALE GENOMIC DNA]</scope>
    <source>
        <strain evidence="7">cv. CM334</strain>
    </source>
</reference>
<keyword evidence="1" id="KW-0479">Metal-binding</keyword>
<dbReference type="PROSITE" id="PS50119">
    <property type="entry name" value="ZF_BBOX"/>
    <property type="match status" value="2"/>
</dbReference>